<protein>
    <submittedName>
        <fullName evidence="1">Uncharacterized protein</fullName>
    </submittedName>
</protein>
<dbReference type="Proteomes" id="UP001375743">
    <property type="component" value="Unassembled WGS sequence"/>
</dbReference>
<evidence type="ECO:0000313" key="1">
    <source>
        <dbReference type="EMBL" id="MEK0085157.1"/>
    </source>
</evidence>
<dbReference type="RefSeq" id="WP_418161004.1">
    <property type="nucleotide sequence ID" value="NZ_JBBLZC010000022.1"/>
</dbReference>
<evidence type="ECO:0000313" key="2">
    <source>
        <dbReference type="Proteomes" id="UP001375743"/>
    </source>
</evidence>
<reference evidence="1 2" key="1">
    <citation type="submission" date="2024-01" db="EMBL/GenBank/DDBJ databases">
        <title>Multi-omics insights into the function and evolution of sodium benzoate biodegradation pathways in Benzoatithermus flavus gen. nov., sp. nov. from hot spring.</title>
        <authorList>
            <person name="Hu C.-J."/>
            <person name="Li W.-J."/>
        </authorList>
    </citation>
    <scope>NUCLEOTIDE SEQUENCE [LARGE SCALE GENOMIC DNA]</scope>
    <source>
        <strain evidence="1 2">SYSU G07066</strain>
    </source>
</reference>
<keyword evidence="2" id="KW-1185">Reference proteome</keyword>
<name>A0ABU8XYY7_9PROT</name>
<sequence>MTDVLVECERRFMNSAGGHRARMPVRQHVSAAVFMGRILEISLAVAI</sequence>
<dbReference type="EMBL" id="JBBLZC010000022">
    <property type="protein sequence ID" value="MEK0085157.1"/>
    <property type="molecule type" value="Genomic_DNA"/>
</dbReference>
<proteinExistence type="predicted"/>
<comment type="caution">
    <text evidence="1">The sequence shown here is derived from an EMBL/GenBank/DDBJ whole genome shotgun (WGS) entry which is preliminary data.</text>
</comment>
<accession>A0ABU8XYY7</accession>
<gene>
    <name evidence="1" type="ORF">U1T56_18545</name>
</gene>
<organism evidence="1 2">
    <name type="scientific">Benzoatithermus flavus</name>
    <dbReference type="NCBI Taxonomy" id="3108223"/>
    <lineage>
        <taxon>Bacteria</taxon>
        <taxon>Pseudomonadati</taxon>
        <taxon>Pseudomonadota</taxon>
        <taxon>Alphaproteobacteria</taxon>
        <taxon>Geminicoccales</taxon>
        <taxon>Geminicoccaceae</taxon>
        <taxon>Benzoatithermus</taxon>
    </lineage>
</organism>